<keyword evidence="3" id="KW-1185">Reference proteome</keyword>
<reference evidence="2 3" key="1">
    <citation type="submission" date="2022-10" db="EMBL/GenBank/DDBJ databases">
        <title>Pararhodobacter sp. nov., isolated from marine algae.</title>
        <authorList>
            <person name="Choi B.J."/>
            <person name="Kim J.M."/>
            <person name="Lee J.K."/>
            <person name="Choi D.G."/>
            <person name="Jeon C.O."/>
        </authorList>
    </citation>
    <scope>NUCLEOTIDE SEQUENCE [LARGE SCALE GENOMIC DNA]</scope>
    <source>
        <strain evidence="2 3">ZQ420</strain>
    </source>
</reference>
<dbReference type="Proteomes" id="UP001208938">
    <property type="component" value="Unassembled WGS sequence"/>
</dbReference>
<comment type="caution">
    <text evidence="2">The sequence shown here is derived from an EMBL/GenBank/DDBJ whole genome shotgun (WGS) entry which is preliminary data.</text>
</comment>
<sequence length="157" mass="17108">MKRLTQNGTAVFERAFTLPGLHETLPAGAYRIETEVTATPWGDASGPARSMVRILLHPRASHPGMVRHLTLSVTALNEALAQDAATKPAHDRAFLDERMADPMVRLVMHADGLSETPLRHDPTNGSATADATPRRTMTQRAIQVAENEGMPLLAIKR</sequence>
<name>A0ABT3GU08_9RHOB</name>
<evidence type="ECO:0000256" key="1">
    <source>
        <dbReference type="SAM" id="MobiDB-lite"/>
    </source>
</evidence>
<accession>A0ABT3GU08</accession>
<organism evidence="2 3">
    <name type="scientific">Pararhodobacter zhoushanensis</name>
    <dbReference type="NCBI Taxonomy" id="2479545"/>
    <lineage>
        <taxon>Bacteria</taxon>
        <taxon>Pseudomonadati</taxon>
        <taxon>Pseudomonadota</taxon>
        <taxon>Alphaproteobacteria</taxon>
        <taxon>Rhodobacterales</taxon>
        <taxon>Paracoccaceae</taxon>
        <taxon>Pararhodobacter</taxon>
    </lineage>
</organism>
<proteinExistence type="predicted"/>
<gene>
    <name evidence="2" type="ORF">OKW52_01720</name>
</gene>
<feature type="compositionally biased region" description="Polar residues" evidence="1">
    <location>
        <begin position="123"/>
        <end position="136"/>
    </location>
</feature>
<feature type="region of interest" description="Disordered" evidence="1">
    <location>
        <begin position="114"/>
        <end position="136"/>
    </location>
</feature>
<dbReference type="EMBL" id="JAPDFL010000001">
    <property type="protein sequence ID" value="MCW1931021.1"/>
    <property type="molecule type" value="Genomic_DNA"/>
</dbReference>
<evidence type="ECO:0000313" key="3">
    <source>
        <dbReference type="Proteomes" id="UP001208938"/>
    </source>
</evidence>
<protein>
    <submittedName>
        <fullName evidence="2">Uncharacterized protein</fullName>
    </submittedName>
</protein>
<evidence type="ECO:0000313" key="2">
    <source>
        <dbReference type="EMBL" id="MCW1931021.1"/>
    </source>
</evidence>
<dbReference type="RefSeq" id="WP_264504178.1">
    <property type="nucleotide sequence ID" value="NZ_JAPDFL010000001.1"/>
</dbReference>